<proteinExistence type="inferred from homology"/>
<dbReference type="Proteomes" id="UP001597338">
    <property type="component" value="Unassembled WGS sequence"/>
</dbReference>
<evidence type="ECO:0000256" key="2">
    <source>
        <dbReference type="SAM" id="MobiDB-lite"/>
    </source>
</evidence>
<dbReference type="EMBL" id="JBHUHF010000001">
    <property type="protein sequence ID" value="MFD2028086.1"/>
    <property type="molecule type" value="Genomic_DNA"/>
</dbReference>
<dbReference type="InterPro" id="IPR050922">
    <property type="entry name" value="LytR/CpsA/Psr_CW_biosynth"/>
</dbReference>
<dbReference type="RefSeq" id="WP_377199791.1">
    <property type="nucleotide sequence ID" value="NZ_JBHUHF010000001.1"/>
</dbReference>
<dbReference type="Gene3D" id="3.40.630.190">
    <property type="entry name" value="LCP protein"/>
    <property type="match status" value="1"/>
</dbReference>
<feature type="region of interest" description="Disordered" evidence="2">
    <location>
        <begin position="1"/>
        <end position="21"/>
    </location>
</feature>
<evidence type="ECO:0000256" key="1">
    <source>
        <dbReference type="ARBA" id="ARBA00006068"/>
    </source>
</evidence>
<dbReference type="PANTHER" id="PTHR33392:SF6">
    <property type="entry name" value="POLYISOPRENYL-TEICHOIC ACID--PEPTIDOGLYCAN TEICHOIC ACID TRANSFERASE TAGU"/>
    <property type="match status" value="1"/>
</dbReference>
<accession>A0ABW4VBQ4</accession>
<dbReference type="InterPro" id="IPR004474">
    <property type="entry name" value="LytR_CpsA_psr"/>
</dbReference>
<organism evidence="4 5">
    <name type="scientific">Promicromonospora aerolata</name>
    <dbReference type="NCBI Taxonomy" id="195749"/>
    <lineage>
        <taxon>Bacteria</taxon>
        <taxon>Bacillati</taxon>
        <taxon>Actinomycetota</taxon>
        <taxon>Actinomycetes</taxon>
        <taxon>Micrococcales</taxon>
        <taxon>Promicromonosporaceae</taxon>
        <taxon>Promicromonospora</taxon>
    </lineage>
</organism>
<keyword evidence="5" id="KW-1185">Reference proteome</keyword>
<sequence length="445" mass="46277">MTFPDFSAPGATTSAKGPSHARTLDALGGGTSRTIGMVLVAVLSLAIAGGATALTRLTGNIETAEMTALGTDRPEEVLPEDPNAGTPLNIVIMGSDSRGGENADLAGGGEMGARSDTTIVMHISGDRSRVEMISIPRDSTVDIPSCRTQNGATTPERYDTKFNAAFSQGVQYGGDVASGALCTVKTVEKLTGVYMNGFVVVDFAGFSSMIDAVDGVDVCVEEPIYSEDANHLSLEAGTHTLRGVKALDYARARKGDGLGDGSDLGRIGRQQEVMASLARKVLSQEVLTNPSKTLKFLNAVTGSLTMNKELARIDGLAGLAYSMRNVRPDTITFMTVPNEYDPVRTANVLWTDEAVQLWDNVKHDRPVGFDPDAPSADAEGPDAEASTPTDGASTEAGADAGTEREAETGTEAGTGGATEPTPDSTEIKQAGEEAFTGADTTKVCG</sequence>
<reference evidence="5" key="1">
    <citation type="journal article" date="2019" name="Int. J. Syst. Evol. Microbiol.">
        <title>The Global Catalogue of Microorganisms (GCM) 10K type strain sequencing project: providing services to taxonomists for standard genome sequencing and annotation.</title>
        <authorList>
            <consortium name="The Broad Institute Genomics Platform"/>
            <consortium name="The Broad Institute Genome Sequencing Center for Infectious Disease"/>
            <person name="Wu L."/>
            <person name="Ma J."/>
        </authorList>
    </citation>
    <scope>NUCLEOTIDE SEQUENCE [LARGE SCALE GENOMIC DNA]</scope>
    <source>
        <strain evidence="5">CCM 7043</strain>
    </source>
</reference>
<dbReference type="Pfam" id="PF03816">
    <property type="entry name" value="LytR_cpsA_psr"/>
    <property type="match status" value="1"/>
</dbReference>
<dbReference type="NCBIfam" id="TIGR00350">
    <property type="entry name" value="lytR_cpsA_psr"/>
    <property type="match status" value="1"/>
</dbReference>
<protein>
    <submittedName>
        <fullName evidence="4">LCP family protein</fullName>
    </submittedName>
</protein>
<evidence type="ECO:0000313" key="5">
    <source>
        <dbReference type="Proteomes" id="UP001597338"/>
    </source>
</evidence>
<comment type="similarity">
    <text evidence="1">Belongs to the LytR/CpsA/Psr (LCP) family.</text>
</comment>
<feature type="region of interest" description="Disordered" evidence="2">
    <location>
        <begin position="363"/>
        <end position="445"/>
    </location>
</feature>
<feature type="domain" description="Cell envelope-related transcriptional attenuator" evidence="3">
    <location>
        <begin position="114"/>
        <end position="282"/>
    </location>
</feature>
<evidence type="ECO:0000259" key="3">
    <source>
        <dbReference type="Pfam" id="PF03816"/>
    </source>
</evidence>
<gene>
    <name evidence="4" type="ORF">ACFSL2_21500</name>
</gene>
<name>A0ABW4VBQ4_9MICO</name>
<dbReference type="PANTHER" id="PTHR33392">
    <property type="entry name" value="POLYISOPRENYL-TEICHOIC ACID--PEPTIDOGLYCAN TEICHOIC ACID TRANSFERASE TAGU"/>
    <property type="match status" value="1"/>
</dbReference>
<comment type="caution">
    <text evidence="4">The sequence shown here is derived from an EMBL/GenBank/DDBJ whole genome shotgun (WGS) entry which is preliminary data.</text>
</comment>
<evidence type="ECO:0000313" key="4">
    <source>
        <dbReference type="EMBL" id="MFD2028086.1"/>
    </source>
</evidence>